<dbReference type="SUPFAM" id="SSF54427">
    <property type="entry name" value="NTF2-like"/>
    <property type="match status" value="1"/>
</dbReference>
<dbReference type="RefSeq" id="WP_055738417.1">
    <property type="nucleotide sequence ID" value="NZ_JAAIWL010000055.1"/>
</dbReference>
<organism evidence="1 2">
    <name type="scientific">Heyndrickxia shackletonii</name>
    <dbReference type="NCBI Taxonomy" id="157838"/>
    <lineage>
        <taxon>Bacteria</taxon>
        <taxon>Bacillati</taxon>
        <taxon>Bacillota</taxon>
        <taxon>Bacilli</taxon>
        <taxon>Bacillales</taxon>
        <taxon>Bacillaceae</taxon>
        <taxon>Heyndrickxia</taxon>
    </lineage>
</organism>
<dbReference type="OrthoDB" id="6692273at2"/>
<evidence type="ECO:0000313" key="1">
    <source>
        <dbReference type="EMBL" id="KQL52712.1"/>
    </source>
</evidence>
<sequence>MEYNGLKIICPDDCGNAPKKYFLKELSIAFAKNDLAFMVDNITEDFNWNIVGKKLIQGKDSFVETLKQMQNNKVKELHISNIITHGYDGSVNGTFILENKKIYAFCNVYKFISPRNNSKIKECTSYVIESL</sequence>
<keyword evidence="2" id="KW-1185">Reference proteome</keyword>
<dbReference type="EMBL" id="LJJC01000004">
    <property type="protein sequence ID" value="KQL52712.1"/>
    <property type="molecule type" value="Genomic_DNA"/>
</dbReference>
<dbReference type="AlphaFoldDB" id="A0A0Q3TF41"/>
<dbReference type="PATRIC" id="fig|157838.3.peg.822"/>
<name>A0A0Q3TF41_9BACI</name>
<comment type="caution">
    <text evidence="1">The sequence shown here is derived from an EMBL/GenBank/DDBJ whole genome shotgun (WGS) entry which is preliminary data.</text>
</comment>
<dbReference type="Gene3D" id="3.10.450.50">
    <property type="match status" value="1"/>
</dbReference>
<gene>
    <name evidence="1" type="ORF">AN964_03710</name>
</gene>
<proteinExistence type="predicted"/>
<dbReference type="Proteomes" id="UP000051888">
    <property type="component" value="Unassembled WGS sequence"/>
</dbReference>
<evidence type="ECO:0000313" key="2">
    <source>
        <dbReference type="Proteomes" id="UP000051888"/>
    </source>
</evidence>
<reference evidence="1 2" key="1">
    <citation type="submission" date="2015-09" db="EMBL/GenBank/DDBJ databases">
        <title>Genome sequencing project for genomic taxonomy and phylogenomics of Bacillus-like bacteria.</title>
        <authorList>
            <person name="Liu B."/>
            <person name="Wang J."/>
            <person name="Zhu Y."/>
            <person name="Liu G."/>
            <person name="Chen Q."/>
            <person name="Chen Z."/>
            <person name="Lan J."/>
            <person name="Che J."/>
            <person name="Ge C."/>
            <person name="Shi H."/>
            <person name="Pan Z."/>
            <person name="Liu X."/>
        </authorList>
    </citation>
    <scope>NUCLEOTIDE SEQUENCE [LARGE SCALE GENOMIC DNA]</scope>
    <source>
        <strain evidence="1 2">LMG 18435</strain>
    </source>
</reference>
<dbReference type="STRING" id="157838.AN964_03710"/>
<accession>A0A0Q3TF41</accession>
<dbReference type="InterPro" id="IPR032710">
    <property type="entry name" value="NTF2-like_dom_sf"/>
</dbReference>
<protein>
    <recommendedName>
        <fullName evidence="3">Nuclear transport factor 2 family protein</fullName>
    </recommendedName>
</protein>
<evidence type="ECO:0008006" key="3">
    <source>
        <dbReference type="Google" id="ProtNLM"/>
    </source>
</evidence>